<dbReference type="EMBL" id="CANHGI010000001">
    <property type="protein sequence ID" value="CAI5439687.1"/>
    <property type="molecule type" value="Genomic_DNA"/>
</dbReference>
<dbReference type="PROSITE" id="PS50157">
    <property type="entry name" value="ZINC_FINGER_C2H2_2"/>
    <property type="match status" value="1"/>
</dbReference>
<keyword evidence="1" id="KW-0863">Zinc-finger</keyword>
<evidence type="ECO:0000259" key="4">
    <source>
        <dbReference type="PROSITE" id="PS50157"/>
    </source>
</evidence>
<evidence type="ECO:0000313" key="5">
    <source>
        <dbReference type="EMBL" id="CAI5439687.1"/>
    </source>
</evidence>
<evidence type="ECO:0000256" key="2">
    <source>
        <dbReference type="SAM" id="Coils"/>
    </source>
</evidence>
<dbReference type="InterPro" id="IPR013087">
    <property type="entry name" value="Znf_C2H2_type"/>
</dbReference>
<keyword evidence="6" id="KW-1185">Reference proteome</keyword>
<proteinExistence type="predicted"/>
<evidence type="ECO:0000256" key="3">
    <source>
        <dbReference type="SAM" id="MobiDB-lite"/>
    </source>
</evidence>
<dbReference type="AlphaFoldDB" id="A0A9P1MTQ0"/>
<keyword evidence="1" id="KW-0862">Zinc</keyword>
<sequence>MSRQNQFQTENFVLSEDDLRNAEGSDRHMILIRRLEEKVDNLKKEVADVKNLIINKTQIIEIKLGALNEKSTGEFAEIKNSFLTVLNKLEDLSGNVRAAQNPPVENNNNTIIVAPPEETEVAPTEEVRMKIQAAAPSEETPKIPRVAATSRERATKSSGKRTGEKSEIRKRKLSTNETSSTQNNNGLVVLDEGGDLVIAIKLKNGKYECSVCPKKEETELDVRKHHKHVHVGQYKMSTTRESRGKRCSLGKL</sequence>
<feature type="region of interest" description="Disordered" evidence="3">
    <location>
        <begin position="132"/>
        <end position="186"/>
    </location>
</feature>
<evidence type="ECO:0000256" key="1">
    <source>
        <dbReference type="PROSITE-ProRule" id="PRU00042"/>
    </source>
</evidence>
<evidence type="ECO:0000313" key="6">
    <source>
        <dbReference type="Proteomes" id="UP001152747"/>
    </source>
</evidence>
<protein>
    <recommendedName>
        <fullName evidence="4">C2H2-type domain-containing protein</fullName>
    </recommendedName>
</protein>
<feature type="compositionally biased region" description="Low complexity" evidence="3">
    <location>
        <begin position="175"/>
        <end position="185"/>
    </location>
</feature>
<dbReference type="GO" id="GO:0008270">
    <property type="term" value="F:zinc ion binding"/>
    <property type="evidence" value="ECO:0007669"/>
    <property type="project" value="UniProtKB-KW"/>
</dbReference>
<organism evidence="5 6">
    <name type="scientific">Caenorhabditis angaria</name>
    <dbReference type="NCBI Taxonomy" id="860376"/>
    <lineage>
        <taxon>Eukaryota</taxon>
        <taxon>Metazoa</taxon>
        <taxon>Ecdysozoa</taxon>
        <taxon>Nematoda</taxon>
        <taxon>Chromadorea</taxon>
        <taxon>Rhabditida</taxon>
        <taxon>Rhabditina</taxon>
        <taxon>Rhabditomorpha</taxon>
        <taxon>Rhabditoidea</taxon>
        <taxon>Rhabditidae</taxon>
        <taxon>Peloderinae</taxon>
        <taxon>Caenorhabditis</taxon>
    </lineage>
</organism>
<keyword evidence="1" id="KW-0479">Metal-binding</keyword>
<feature type="compositionally biased region" description="Basic and acidic residues" evidence="3">
    <location>
        <begin position="150"/>
        <end position="167"/>
    </location>
</feature>
<feature type="coiled-coil region" evidence="2">
    <location>
        <begin position="25"/>
        <end position="52"/>
    </location>
</feature>
<gene>
    <name evidence="5" type="ORF">CAMP_LOCUS2324</name>
</gene>
<name>A0A9P1MTQ0_9PELO</name>
<keyword evidence="2" id="KW-0175">Coiled coil</keyword>
<reference evidence="5" key="1">
    <citation type="submission" date="2022-11" db="EMBL/GenBank/DDBJ databases">
        <authorList>
            <person name="Kikuchi T."/>
        </authorList>
    </citation>
    <scope>NUCLEOTIDE SEQUENCE</scope>
    <source>
        <strain evidence="5">PS1010</strain>
    </source>
</reference>
<dbReference type="Proteomes" id="UP001152747">
    <property type="component" value="Unassembled WGS sequence"/>
</dbReference>
<accession>A0A9P1MTQ0</accession>
<feature type="domain" description="C2H2-type" evidence="4">
    <location>
        <begin position="207"/>
        <end position="235"/>
    </location>
</feature>
<comment type="caution">
    <text evidence="5">The sequence shown here is derived from an EMBL/GenBank/DDBJ whole genome shotgun (WGS) entry which is preliminary data.</text>
</comment>